<dbReference type="SMART" id="SM00184">
    <property type="entry name" value="RING"/>
    <property type="match status" value="1"/>
</dbReference>
<dbReference type="ExpressionAtlas" id="A0A1Z5RLJ5">
    <property type="expression patterns" value="baseline"/>
</dbReference>
<evidence type="ECO:0000313" key="8">
    <source>
        <dbReference type="Proteomes" id="UP000000768"/>
    </source>
</evidence>
<dbReference type="InterPro" id="IPR013083">
    <property type="entry name" value="Znf_RING/FYVE/PHD"/>
</dbReference>
<dbReference type="eggNOG" id="KOG0800">
    <property type="taxonomic scope" value="Eukaryota"/>
</dbReference>
<organism evidence="7 8">
    <name type="scientific">Sorghum bicolor</name>
    <name type="common">Sorghum</name>
    <name type="synonym">Sorghum vulgare</name>
    <dbReference type="NCBI Taxonomy" id="4558"/>
    <lineage>
        <taxon>Eukaryota</taxon>
        <taxon>Viridiplantae</taxon>
        <taxon>Streptophyta</taxon>
        <taxon>Embryophyta</taxon>
        <taxon>Tracheophyta</taxon>
        <taxon>Spermatophyta</taxon>
        <taxon>Magnoliopsida</taxon>
        <taxon>Liliopsida</taxon>
        <taxon>Poales</taxon>
        <taxon>Poaceae</taxon>
        <taxon>PACMAD clade</taxon>
        <taxon>Panicoideae</taxon>
        <taxon>Andropogonodae</taxon>
        <taxon>Andropogoneae</taxon>
        <taxon>Sorghinae</taxon>
        <taxon>Sorghum</taxon>
    </lineage>
</organism>
<dbReference type="STRING" id="4558.A0A1Z5RLJ5"/>
<keyword evidence="2 4" id="KW-0863">Zinc-finger</keyword>
<feature type="region of interest" description="Disordered" evidence="5">
    <location>
        <begin position="335"/>
        <end position="387"/>
    </location>
</feature>
<feature type="compositionally biased region" description="Gly residues" evidence="5">
    <location>
        <begin position="357"/>
        <end position="367"/>
    </location>
</feature>
<dbReference type="SUPFAM" id="SSF57850">
    <property type="entry name" value="RING/U-box"/>
    <property type="match status" value="1"/>
</dbReference>
<dbReference type="OrthoDB" id="8062037at2759"/>
<dbReference type="InterPro" id="IPR001841">
    <property type="entry name" value="Znf_RING"/>
</dbReference>
<dbReference type="SMART" id="SM00744">
    <property type="entry name" value="RINGv"/>
    <property type="match status" value="1"/>
</dbReference>
<dbReference type="FunFam" id="3.30.40.10:FF:000430">
    <property type="entry name" value="E3 ubiquitin-protein ligase RDUF2"/>
    <property type="match status" value="1"/>
</dbReference>
<dbReference type="GO" id="GO:0016567">
    <property type="term" value="P:protein ubiquitination"/>
    <property type="evidence" value="ECO:0000318"/>
    <property type="project" value="GO_Central"/>
</dbReference>
<dbReference type="KEGG" id="sbi:8079449"/>
<dbReference type="Proteomes" id="UP000000768">
    <property type="component" value="Chromosome 4"/>
</dbReference>
<dbReference type="GO" id="GO:0005737">
    <property type="term" value="C:cytoplasm"/>
    <property type="evidence" value="ECO:0000318"/>
    <property type="project" value="GO_Central"/>
</dbReference>
<dbReference type="InParanoid" id="A0A1Z5RLJ5"/>
<keyword evidence="8" id="KW-1185">Reference proteome</keyword>
<dbReference type="GO" id="GO:0008270">
    <property type="term" value="F:zinc ion binding"/>
    <property type="evidence" value="ECO:0007669"/>
    <property type="project" value="UniProtKB-KW"/>
</dbReference>
<dbReference type="Gramene" id="OQU84547">
    <property type="protein sequence ID" value="OQU84547"/>
    <property type="gene ID" value="SORBI_3004G074600"/>
</dbReference>
<evidence type="ECO:0000256" key="5">
    <source>
        <dbReference type="SAM" id="MobiDB-lite"/>
    </source>
</evidence>
<feature type="compositionally biased region" description="Basic and acidic residues" evidence="5">
    <location>
        <begin position="378"/>
        <end position="387"/>
    </location>
</feature>
<evidence type="ECO:0000256" key="4">
    <source>
        <dbReference type="PROSITE-ProRule" id="PRU00175"/>
    </source>
</evidence>
<reference evidence="8" key="2">
    <citation type="journal article" date="2018" name="Plant J.">
        <title>The Sorghum bicolor reference genome: improved assembly, gene annotations, a transcriptome atlas, and signatures of genome organization.</title>
        <authorList>
            <person name="McCormick R.F."/>
            <person name="Truong S.K."/>
            <person name="Sreedasyam A."/>
            <person name="Jenkins J."/>
            <person name="Shu S."/>
            <person name="Sims D."/>
            <person name="Kennedy M."/>
            <person name="Amirebrahimi M."/>
            <person name="Weers B.D."/>
            <person name="McKinley B."/>
            <person name="Mattison A."/>
            <person name="Morishige D.T."/>
            <person name="Grimwood J."/>
            <person name="Schmutz J."/>
            <person name="Mullet J.E."/>
        </authorList>
    </citation>
    <scope>NUCLEOTIDE SEQUENCE [LARGE SCALE GENOMIC DNA]</scope>
    <source>
        <strain evidence="8">cv. BTx623</strain>
    </source>
</reference>
<dbReference type="PROSITE" id="PS50089">
    <property type="entry name" value="ZF_RING_2"/>
    <property type="match status" value="1"/>
</dbReference>
<dbReference type="Gene3D" id="3.30.40.10">
    <property type="entry name" value="Zinc/RING finger domain, C3HC4 (zinc finger)"/>
    <property type="match status" value="1"/>
</dbReference>
<gene>
    <name evidence="7" type="ORF">SORBI_3004G074600</name>
</gene>
<dbReference type="FunCoup" id="A0A1Z5RLJ5">
    <property type="interactions" value="554"/>
</dbReference>
<dbReference type="PANTHER" id="PTHR22765">
    <property type="entry name" value="RING FINGER AND PROTEASE ASSOCIATED DOMAIN-CONTAINING"/>
    <property type="match status" value="1"/>
</dbReference>
<dbReference type="Pfam" id="PF13639">
    <property type="entry name" value="zf-RING_2"/>
    <property type="match status" value="1"/>
</dbReference>
<evidence type="ECO:0000256" key="1">
    <source>
        <dbReference type="ARBA" id="ARBA00022723"/>
    </source>
</evidence>
<proteinExistence type="predicted"/>
<evidence type="ECO:0000256" key="2">
    <source>
        <dbReference type="ARBA" id="ARBA00022771"/>
    </source>
</evidence>
<dbReference type="EMBL" id="CM000763">
    <property type="protein sequence ID" value="OQU84547.1"/>
    <property type="molecule type" value="Genomic_DNA"/>
</dbReference>
<evidence type="ECO:0000313" key="7">
    <source>
        <dbReference type="EMBL" id="OQU84547.1"/>
    </source>
</evidence>
<dbReference type="AlphaFoldDB" id="A0A1Z5RLJ5"/>
<evidence type="ECO:0000256" key="3">
    <source>
        <dbReference type="ARBA" id="ARBA00022833"/>
    </source>
</evidence>
<keyword evidence="3" id="KW-0862">Zinc</keyword>
<sequence length="387" mass="40317">MAGFTGDDPFGFDYDFGDDGDNGPFCYDPFEDYGVGGDEGEGLIGGPFALDYGDGGEYCISGFALRDGDEDDGGHVLVGEEQGQARLSSHDEPILETLGRSFDSDGGLSQFYPHLVSALELVEDTSEEEEEEAMISGNARGGGGSEFERGAVVEEPADDDDGGIGLVLGRLGGLTLDPRPVVGGFEGLVDAVEEATSEDDMGEVGHVGGLMLSGFDLVAPQAVTRPFRMVVGGEDTDSDDADWNLVDVLAGRVGEAARRLPASRAVVDGLPEVALSDEEASHGCAVCKDGIAAGQSVLRLPCRHYFHGECIRPWLAIRNTCPVCRFELPTGDADHDWRRSRTGVVSVAQQSAPAQSGGPGAGSGSTVGAGDDATECSGENRPEQGTS</sequence>
<dbReference type="InterPro" id="IPR051826">
    <property type="entry name" value="E3_ubiquitin-ligase_domain"/>
</dbReference>
<reference evidence="7 8" key="1">
    <citation type="journal article" date="2009" name="Nature">
        <title>The Sorghum bicolor genome and the diversification of grasses.</title>
        <authorList>
            <person name="Paterson A.H."/>
            <person name="Bowers J.E."/>
            <person name="Bruggmann R."/>
            <person name="Dubchak I."/>
            <person name="Grimwood J."/>
            <person name="Gundlach H."/>
            <person name="Haberer G."/>
            <person name="Hellsten U."/>
            <person name="Mitros T."/>
            <person name="Poliakov A."/>
            <person name="Schmutz J."/>
            <person name="Spannagl M."/>
            <person name="Tang H."/>
            <person name="Wang X."/>
            <person name="Wicker T."/>
            <person name="Bharti A.K."/>
            <person name="Chapman J."/>
            <person name="Feltus F.A."/>
            <person name="Gowik U."/>
            <person name="Grigoriev I.V."/>
            <person name="Lyons E."/>
            <person name="Maher C.A."/>
            <person name="Martis M."/>
            <person name="Narechania A."/>
            <person name="Otillar R.P."/>
            <person name="Penning B.W."/>
            <person name="Salamov A.A."/>
            <person name="Wang Y."/>
            <person name="Zhang L."/>
            <person name="Carpita N.C."/>
            <person name="Freeling M."/>
            <person name="Gingle A.R."/>
            <person name="Hash C.T."/>
            <person name="Keller B."/>
            <person name="Klein P."/>
            <person name="Kresovich S."/>
            <person name="McCann M.C."/>
            <person name="Ming R."/>
            <person name="Peterson D.G."/>
            <person name="Mehboob-ur-Rahman"/>
            <person name="Ware D."/>
            <person name="Westhoff P."/>
            <person name="Mayer K.F."/>
            <person name="Messing J."/>
            <person name="Rokhsar D.S."/>
        </authorList>
    </citation>
    <scope>NUCLEOTIDE SEQUENCE [LARGE SCALE GENOMIC DNA]</scope>
    <source>
        <strain evidence="8">cv. BTx623</strain>
    </source>
</reference>
<feature type="compositionally biased region" description="Low complexity" evidence="5">
    <location>
        <begin position="343"/>
        <end position="356"/>
    </location>
</feature>
<dbReference type="OMA" id="VCKDCFA"/>
<dbReference type="PANTHER" id="PTHR22765:SF454">
    <property type="entry name" value="ZINC FINGER, C3HC4 TYPE FAMILY PROTEIN"/>
    <property type="match status" value="1"/>
</dbReference>
<dbReference type="InterPro" id="IPR011016">
    <property type="entry name" value="Znf_RING-CH"/>
</dbReference>
<feature type="domain" description="RING-type" evidence="6">
    <location>
        <begin position="284"/>
        <end position="325"/>
    </location>
</feature>
<protein>
    <recommendedName>
        <fullName evidence="6">RING-type domain-containing protein</fullName>
    </recommendedName>
</protein>
<dbReference type="GO" id="GO:0061630">
    <property type="term" value="F:ubiquitin protein ligase activity"/>
    <property type="evidence" value="ECO:0000318"/>
    <property type="project" value="GO_Central"/>
</dbReference>
<accession>A0A1Z5RLJ5</accession>
<evidence type="ECO:0000259" key="6">
    <source>
        <dbReference type="PROSITE" id="PS50089"/>
    </source>
</evidence>
<name>A0A1Z5RLJ5_SORBI</name>
<keyword evidence="1" id="KW-0479">Metal-binding</keyword>